<dbReference type="SUPFAM" id="SSF55874">
    <property type="entry name" value="ATPase domain of HSP90 chaperone/DNA topoisomerase II/histidine kinase"/>
    <property type="match status" value="2"/>
</dbReference>
<dbReference type="GO" id="GO:0030544">
    <property type="term" value="F:Hsp70 protein binding"/>
    <property type="evidence" value="ECO:0007669"/>
    <property type="project" value="TreeGrafter"/>
</dbReference>
<dbReference type="PROSITE" id="PS50089">
    <property type="entry name" value="ZF_RING_2"/>
    <property type="match status" value="1"/>
</dbReference>
<keyword evidence="1" id="KW-0479">Metal-binding</keyword>
<sequence>MDRSAASGADAAAETALLEDFGQRVDLTRRIREVLVNYPEGTTVLKELIQNADDAGATRVCLCLDRRKHGAESLLSPKLAQWQGPALVAYNDAGFTDDDFVSISRIGDSKKQSQAWKTGRFGVGFNSVYHLTDLPSFVSGKYIVLFDPQGAYLPNVSASNPGKRLDFVNSSAITLYRDQFLPYCAFGCNMTAPFSGTLFRFPLRSANQAAVSRLSRQTYLEDDILLLFSQLYEEAVFSMLFLKSILSVEMYIWDVGMNEPRKLYSCSVKSPNENTVWHRQALVRFSNSAESLNWQTDPFSLDFLSEASFGSNVEKRICTFFIVQGMASASSKIGSFASAAAKDHDLHLLPWASVAACISDGEPEGAVLKEGHAFCFLPLPVKTGLAVQVNGYFEVSSNRRNIWYGADMDRGGKLRSDWNRLLLEDAIAPAFIELLLGLRTLLGPNKLYYSVWPSGSFEEPWSILVEQIYQIIYLSPVLYSDIGGGRWISPSEAFIHDEVFSGSKDLCEALILLGMPVACLPNAIFDMFSKYNRSTSLRLINPATVRHFLKGCQTLAALNKSCKLVLLEYCLSDLDDVVVGRYLNGLPLLPLANNQFGVFSEVSQGNFYFICNELEYKLLSAVPDRIIDPNIPSKLLSKLSDVAHFSKANIALVDGQIFLQFFPRLFPAEWKYKNQVDWNPELGSTFPTTAWFELFWKYLRERSYDLELFSDWPLLPSTSGHLHRPSKLSKLINAELLSSTIEELLAKIGCKILSTQYGVEHQQLSLYVYDGDVAGVIHSIFEAVSSSGNPLHSLFQYIAPDEKNELRQFLLDPKWYLRGSLSDDDMKNCKKLPIYRVYAEGDVNICYFSDLDTFKLYLPPLGMPEYLLDGDFIFCSSQSEEEILMRYLKIERMKRSSFYKKSVLNRVGELQPEIRDAVMLTVLRELPQLCLEDPLFKESLRVLNFVPTITGSLRSPQSLYDPRVEELYVLLQESDCFPCGLFQESDVLDMLLSLGLRTSVHLDTVIQSARQIEMLMHKDQSKANLRGKVLLAYLEVHANKWVSNRPRDGQRKANVMFAKVTMALRTRDIPLEADLEKFWSNLRMICWCPVLVSPPHPALPWPAVSSKVAPPKQVRLHSDMWLVSASSRILDGDCSSSALSYSLGWSFPPAGSVIAAQLLELGKNNEIVTDQVLRQELALAMPKIYSLLTNLIGSDEMDIVKAVLEGCRWIWVGDGFATAEEVVLTGHLHLAPYIRVIPVDLAVFRELFLELSIKEYLKPADYANILSRIAMRKGSAPLDGEELRTSVLIVQHLSDFQFEDSRAQIYLPDALSRLCRSTDLVFNDAPWLLDFGESTYTKKDVYNFVHGHISNDVAEKLGVRSLRRLLLAESSDSMNLSLSGVAEAFGQHEALTTRLKHIVEMYADGPGILFELVQNAEDAHASEVIFLLDKTQYGTSSILSPEMAEWQGPALYCFNDSVFSSQDLYAISRIGQDSKLEKPFAIGRFGLGFNCVYHFTDIPGFVSGENIVIFDPHACYLPGISPSHPGLRIRFVGRRILEQFPDQFSPFLQFGCDLQQAFPGTLFRFPLRNEAAANRSQIKKEKYAPEDVELLFSSFSEVVSEALLFLRNVQKVTLYVKEGSGHEMQLMHCASRRHAGVITKESHAHQAMLDFIRGSRQNGMDRAQFLNRLNKTLDSELPWNCQKVAIVEETPMASMLHSWIISDCIGGGQAKRRSIVMGNKSHNFVPWACVAAYLHSAYIKDVKELGETFSSSGEIVDTDASLKYQAPRKKFEGRAFCFLPLPITTSLPAHVNAYFELSSNRRDIWFGNDMAGGGKARSEWNTCLLEDVAAPAYAHLLSVMAEEIGPSDLFFSFWPTTVGAEPWASMVRKLYMCIADLGLPVLYTKARGGQWISTRQAIFPDFSFSMAAELSEVLAQAGLPIVSVSKLIVDKFMETCPSLHFLNPSLLRNLLIRRKRGFKSKEAVICTLEYCLSDIKESGFSDKLHGLPLLPLANGSLTVINKCGEGERIFFTSQMEYELLKDSVPHLLIDCSIPDGILKKLSNIADSAQSNIQLFTCSCLVDLLPRILPPEWQQAKQVSWTPGQQGHPSLEWMKLLWSYLQDSCKDLSILSKWPILPVGNDCLLQLAENSNVIRDDGWSENMYSLLQKLGVFFLRSDLPIDHPQLKHFVQDSTAPGVLNAVWSVASQLQDIKELFANASVAEMHELRSFIFQSKWFSGNQIDSSHINLIKVLPIFNSYKSRELVSLSDPTKWLKPEGMREDLLNENFVRTESEKEKNILRCFFDIREPTKTEFYKGHVLNHMSEFLSQPTILSSILCDVKLLIEEDASRKAALSEIPFVLAANGSWLHPSRLYDPRVPELRSLLHKELFFPSEKFIDAEILESLTSMGLKRSLSFSCLLDSAKSVSMMHASGDRDAFIYGQRLLVYLDALSFKLSTHGRQSNDGAASLIISNYAMVYDDDLQAENNEDDNGNWDADVLSFLSHFEHDLTEDEFWLEIKTICWCPAYVAPLVKGLPWLVSEDKIAPPIITRPKSQMWLVSSRMRILDGNCKSMYLQQKLDWLDPADIRVYSAQLIELSKSYNNLKTQPEQDCPIDVVLEKEIPSMYSKLQEFIGTNNFKFLKEDLDGVPWVYVGDNFVPPKALAFDSPVKYHPYLYVVPSELSEFRALLSALGVRMTFDASDYLNVLQCLQRDVKGELLSADQLTFVHCVLEAFVDSYAGKQVPDLMLKSLLIPDSLGVLMPALNLVYNDAPWMKDSSPGSKHFVHSSISDDLAKRLGVQSLGGLTLVEDELMRDLPCMNYPKICELLALYGESDLVLFDLLELADFCNAKKVHLIYDKREHPRQSLLQQNLGDFQGSSLTVVFEGVTLSQEEVCNLQLPPPWKVQGSVLNYGLGLISSYFVCDVLTVLSGGYFYIFDPLGLTLGAPSSGVPSARLFSLSGTNLVERFRDQFYPMLVTKEISLSSSNSTVIRMPLSSKCLKELETVSKRVKQIFDRFMQHSSSTLLFLKSILQVSLSTWEEGNSQPSLNYSVFIDPTFAILRNPFSEKKWRKFQISRLFTGSNAGIKMHAIDVSVIESGSSYIDKWLVVLCLGSGQTRNMALDRRYLAYNLTPVAGVAAHVSRNGSPLSVQSSSCILSPLPLSGSVSMPVTALGYFLVSHNGGRYIFTHDETTSPELHIDSTKQLVEAWNKELMLCIRDSYVELVLEFQKLRKDPGASAVESKSAHSLSSVLQAYGDRIYSFWPRSRQQPTLSDNLCLSKATEADWESLIEQVIRPFYKRLVDLPVWQLYRGNLVRVDEGMFLSQPGSDGVNLPSASVCSFIKEHYPVFSVPWELVGEIRAAGIKVREIQPKMVRDLLRASSSVILRSIDTYIDVLDYCFSDIHPTQPANLRPVENMSKSVTEMQPSSSSSMLHSHHTVSQSTGTPGGDALEIMTYFGKALYDFGRGVVEDISKAGGPIAHATSSAGSSNLHADRLLSSLIAEFKGVPFPTATKCLIRLGTTELWIGNKEQQLVMHPLADKFIHHQCLEKPILAAVLSYPAIHRPLMLRHFSPHLLSGHLRVLFHEHWVKLVETSRAPWISWGNSTESSSYGPTPEWIRSFWKIYESLQGDLSLLSDWPLVPAYLNGPVLCRVKVRHLVFVPPVTDLTLENSGEFGLASNNISETELEKLHHVAFNFTNSRHPWLFPLLNQFNIPLYDISYPELDVLCKFVPARSQTIGHAIVFKLLAAKRAGYLSVPVQLSDEDRDRLFSLFEMDFNAPTQHVYQREELNVLRELPIYKTVLGTYTSLYGSDHWLVSPTAFFHPNDERCLSSSAEASSFYHALGVEQLSDQELLVRFALPFFENKTPQEQDDILLYLYTNWNNLQLNSAVLTILKETNFIKNANELSTELFKPKDLLDPYDSLLTSVFSGEKSKFPGERFVTDGWLRILKKAGLRTSSEADMIIECAKKVEAMGIDAMTCVEEPDEFEGDFSSSRNEISFEIWTLGESIVNSIFSNFATLFDSAFCEKIGKIAFVPAEKGFPSIGGKKGGKRFLSSYRDAILLKDWPLAWSSAPILTKQSVVPPEYSWAAFRLRSPPAFSTVLKHLQIVGRDNGEDTLAHWPTSSGMITVENAFLEILQYLEKTWGTLSSSDKTELEKLAFVPVANGTRLVSVKSLFARLTINMSPFAFELPSPYLPFINILRELEMQENLTVSYARDFLLSIQKACGYQRLNPNELRAVMEILNFICCSGTTQAITDESDIIADTIIPDDGCRLVSARSCVYIDPYGSQILSFIDTSALRFAHPELPESIRTFLGIKKLSDIIVEELDEELELQFVDHVASVPLSKIKEKLLSKSLHNAVWILLNGINNHFPSFQGLTLFETQNLLQDMAEKLQFVQHLYTRFLLLPKLKDITRVVNNSAFPEWGGNGQKHQSIHFVNKSKTRILVAEPPSFLTVYDSLASAVSHILGAPVTLPIGPLLVCPDGSEKEALKILKIGPEIGSSKKGGKYNVSLGKELLPQDALRVQFLPLRPFYSGEIVAWKTGKEGEKLRYGRVPEDVRPSEGQALYRLSVETAPGETLMLLSSQVFSFRSVSMADVSFVPDQPESSERGAGNTRSGLTLANTRSAEVTNHNDKIQYGKVSATEVVQAVHDMLSAAGVNLDAEKQSLLQTTLSLQEKLKESQVALLVEQEKAEAAVKEADGAKAAWLCRVCLTNEVNITIISCGHVLCNRCSASVSRCPFCRTQVSRIMKIFRP</sequence>
<protein>
    <submittedName>
        <fullName evidence="5">Sacsin isoform X1</fullName>
    </submittedName>
</protein>
<feature type="region of interest" description="Disordered" evidence="2">
    <location>
        <begin position="3404"/>
        <end position="3424"/>
    </location>
</feature>
<dbReference type="PANTHER" id="PTHR15600:SF42">
    <property type="entry name" value="SACSIN"/>
    <property type="match status" value="1"/>
</dbReference>
<gene>
    <name evidence="5" type="primary">LOC109729046</name>
</gene>
<dbReference type="NCBIfam" id="NF047352">
    <property type="entry name" value="P_loop_sacsin"/>
    <property type="match status" value="2"/>
</dbReference>
<evidence type="ECO:0000313" key="5">
    <source>
        <dbReference type="RefSeq" id="XP_020115257.1"/>
    </source>
</evidence>
<dbReference type="InterPro" id="IPR013083">
    <property type="entry name" value="Znf_RING/FYVE/PHD"/>
</dbReference>
<accession>A0A6P5H7G6</accession>
<dbReference type="InterPro" id="IPR052972">
    <property type="entry name" value="Sacsin_chaperone_reg"/>
</dbReference>
<dbReference type="RefSeq" id="XP_020115257.1">
    <property type="nucleotide sequence ID" value="XM_020259668.1"/>
</dbReference>
<dbReference type="InterPro" id="IPR036890">
    <property type="entry name" value="HATPase_C_sf"/>
</dbReference>
<dbReference type="GO" id="GO:0008270">
    <property type="term" value="F:zinc ion binding"/>
    <property type="evidence" value="ECO:0007669"/>
    <property type="project" value="UniProtKB-KW"/>
</dbReference>
<dbReference type="InterPro" id="IPR001841">
    <property type="entry name" value="Znf_RING"/>
</dbReference>
<keyword evidence="4" id="KW-1185">Reference proteome</keyword>
<feature type="region of interest" description="Disordered" evidence="2">
    <location>
        <begin position="4581"/>
        <end position="4606"/>
    </location>
</feature>
<reference evidence="5" key="2">
    <citation type="submission" date="2025-08" db="UniProtKB">
        <authorList>
            <consortium name="RefSeq"/>
        </authorList>
    </citation>
    <scope>IDENTIFICATION</scope>
    <source>
        <tissue evidence="5">Leaf</tissue>
    </source>
</reference>
<feature type="domain" description="RING-type" evidence="3">
    <location>
        <begin position="4689"/>
        <end position="4723"/>
    </location>
</feature>
<reference evidence="4" key="1">
    <citation type="journal article" date="2015" name="Nat. Genet.">
        <title>The pineapple genome and the evolution of CAM photosynthesis.</title>
        <authorList>
            <person name="Ming R."/>
            <person name="VanBuren R."/>
            <person name="Wai C.M."/>
            <person name="Tang H."/>
            <person name="Schatz M.C."/>
            <person name="Bowers J.E."/>
            <person name="Lyons E."/>
            <person name="Wang M.L."/>
            <person name="Chen J."/>
            <person name="Biggers E."/>
            <person name="Zhang J."/>
            <person name="Huang L."/>
            <person name="Zhang L."/>
            <person name="Miao W."/>
            <person name="Zhang J."/>
            <person name="Ye Z."/>
            <person name="Miao C."/>
            <person name="Lin Z."/>
            <person name="Wang H."/>
            <person name="Zhou H."/>
            <person name="Yim W.C."/>
            <person name="Priest H.D."/>
            <person name="Zheng C."/>
            <person name="Woodhouse M."/>
            <person name="Edger P.P."/>
            <person name="Guyot R."/>
            <person name="Guo H.B."/>
            <person name="Guo H."/>
            <person name="Zheng G."/>
            <person name="Singh R."/>
            <person name="Sharma A."/>
            <person name="Min X."/>
            <person name="Zheng Y."/>
            <person name="Lee H."/>
            <person name="Gurtowski J."/>
            <person name="Sedlazeck F.J."/>
            <person name="Harkess A."/>
            <person name="McKain M.R."/>
            <person name="Liao Z."/>
            <person name="Fang J."/>
            <person name="Liu J."/>
            <person name="Zhang X."/>
            <person name="Zhang Q."/>
            <person name="Hu W."/>
            <person name="Qin Y."/>
            <person name="Wang K."/>
            <person name="Chen L.Y."/>
            <person name="Shirley N."/>
            <person name="Lin Y.R."/>
            <person name="Liu L.Y."/>
            <person name="Hernandez A.G."/>
            <person name="Wright C.L."/>
            <person name="Bulone V."/>
            <person name="Tuskan G.A."/>
            <person name="Heath K."/>
            <person name="Zee F."/>
            <person name="Moore P.H."/>
            <person name="Sunkar R."/>
            <person name="Leebens-Mack J.H."/>
            <person name="Mockler T."/>
            <person name="Bennetzen J.L."/>
            <person name="Freeling M."/>
            <person name="Sankoff D."/>
            <person name="Paterson A.H."/>
            <person name="Zhu X."/>
            <person name="Yang X."/>
            <person name="Smith J.A."/>
            <person name="Cushman J.C."/>
            <person name="Paull R.E."/>
            <person name="Yu Q."/>
        </authorList>
    </citation>
    <scope>NUCLEOTIDE SEQUENCE [LARGE SCALE GENOMIC DNA]</scope>
    <source>
        <strain evidence="4">cv. F153</strain>
    </source>
</reference>
<dbReference type="SMART" id="SM00184">
    <property type="entry name" value="RING"/>
    <property type="match status" value="1"/>
</dbReference>
<name>A0A6P5H7G6_ANACO</name>
<dbReference type="GeneID" id="109729046"/>
<keyword evidence="1" id="KW-0863">Zinc-finger</keyword>
<dbReference type="Gene3D" id="3.30.40.10">
    <property type="entry name" value="Zinc/RING finger domain, C3HC4 (zinc finger)"/>
    <property type="match status" value="1"/>
</dbReference>
<evidence type="ECO:0000256" key="2">
    <source>
        <dbReference type="SAM" id="MobiDB-lite"/>
    </source>
</evidence>
<dbReference type="Pfam" id="PF25794">
    <property type="entry name" value="SACS"/>
    <property type="match status" value="3"/>
</dbReference>
<dbReference type="OrthoDB" id="1262810at2759"/>
<evidence type="ECO:0000313" key="4">
    <source>
        <dbReference type="Proteomes" id="UP000515123"/>
    </source>
</evidence>
<dbReference type="Gramene" id="Aco010333.1.mrna1">
    <property type="protein sequence ID" value="Aco010333.1.mrna1"/>
    <property type="gene ID" value="Aco010333.1.path1"/>
</dbReference>
<organism evidence="4 5">
    <name type="scientific">Ananas comosus</name>
    <name type="common">Pineapple</name>
    <name type="synonym">Ananas ananas</name>
    <dbReference type="NCBI Taxonomy" id="4615"/>
    <lineage>
        <taxon>Eukaryota</taxon>
        <taxon>Viridiplantae</taxon>
        <taxon>Streptophyta</taxon>
        <taxon>Embryophyta</taxon>
        <taxon>Tracheophyta</taxon>
        <taxon>Spermatophyta</taxon>
        <taxon>Magnoliopsida</taxon>
        <taxon>Liliopsida</taxon>
        <taxon>Poales</taxon>
        <taxon>Bromeliaceae</taxon>
        <taxon>Bromelioideae</taxon>
        <taxon>Ananas</taxon>
    </lineage>
</organism>
<proteinExistence type="predicted"/>
<dbReference type="Pfam" id="PF13920">
    <property type="entry name" value="zf-C3HC4_3"/>
    <property type="match status" value="1"/>
</dbReference>
<feature type="compositionally biased region" description="Polar residues" evidence="2">
    <location>
        <begin position="4594"/>
        <end position="4606"/>
    </location>
</feature>
<dbReference type="Proteomes" id="UP000515123">
    <property type="component" value="Linkage group 25"/>
</dbReference>
<dbReference type="SUPFAM" id="SSF57850">
    <property type="entry name" value="RING/U-box"/>
    <property type="match status" value="1"/>
</dbReference>
<dbReference type="Gene3D" id="3.30.565.10">
    <property type="entry name" value="Histidine kinase-like ATPase, C-terminal domain"/>
    <property type="match status" value="1"/>
</dbReference>
<dbReference type="PANTHER" id="PTHR15600">
    <property type="entry name" value="SACSIN"/>
    <property type="match status" value="1"/>
</dbReference>
<keyword evidence="1" id="KW-0862">Zinc</keyword>
<dbReference type="InterPro" id="IPR058210">
    <property type="entry name" value="SACS/Nov_dom"/>
</dbReference>
<evidence type="ECO:0000256" key="1">
    <source>
        <dbReference type="PROSITE-ProRule" id="PRU00175"/>
    </source>
</evidence>
<evidence type="ECO:0000259" key="3">
    <source>
        <dbReference type="PROSITE" id="PS50089"/>
    </source>
</evidence>